<accession>A0A9D5JU02</accession>
<evidence type="ECO:0000313" key="5">
    <source>
        <dbReference type="Proteomes" id="UP000649604"/>
    </source>
</evidence>
<dbReference type="InterPro" id="IPR011060">
    <property type="entry name" value="RibuloseP-bd_barrel"/>
</dbReference>
<dbReference type="PANTHER" id="PTHR35039">
    <property type="entry name" value="3-KETO-L-GULONATE-6-PHOSPHATE DECARBOXYLASE SGBH-RELATED"/>
    <property type="match status" value="1"/>
</dbReference>
<name>A0A9D5JU02_9BACT</name>
<dbReference type="CDD" id="cd04726">
    <property type="entry name" value="KGPDC_HPS"/>
    <property type="match status" value="1"/>
</dbReference>
<dbReference type="PANTHER" id="PTHR35039:SF3">
    <property type="entry name" value="3-KETO-L-GULONATE-6-PHOSPHATE DECARBOXYLASE SGBH-RELATED"/>
    <property type="match status" value="1"/>
</dbReference>
<dbReference type="FunFam" id="3.20.20.70:FF:000022">
    <property type="entry name" value="3-keto-L-gulonate-6-phosphate decarboxylase UlaD"/>
    <property type="match status" value="1"/>
</dbReference>
<evidence type="ECO:0000313" key="4">
    <source>
        <dbReference type="EMBL" id="MBD3324213.1"/>
    </source>
</evidence>
<evidence type="ECO:0000256" key="1">
    <source>
        <dbReference type="ARBA" id="ARBA00023239"/>
    </source>
</evidence>
<dbReference type="GO" id="GO:0033982">
    <property type="term" value="F:3-dehydro-L-gulonate-6-phosphate decarboxylase activity"/>
    <property type="evidence" value="ECO:0007669"/>
    <property type="project" value="TreeGrafter"/>
</dbReference>
<dbReference type="AlphaFoldDB" id="A0A9D5JU02"/>
<dbReference type="Pfam" id="PF00215">
    <property type="entry name" value="OMPdecase"/>
    <property type="match status" value="1"/>
</dbReference>
<gene>
    <name evidence="4" type="ORF">GF339_06485</name>
</gene>
<sequence>MYSRVPMGMFEASLPCERTQRRFAVANSEPTQLMASPPLLQIALDSIHSHEIFRVADLIREAVDILEVGTVLLKKEGTQVVSALKERFPDKLIFVDTKTLDLGKIEAQVMFEAGADIMSVCGVASDATIGLVLREAHALGKQVMIDLIGLGDCYRQVKRLSALQPDYLTVYTGIDERTTENTLFEKLEIISQISPIPVAVSGGVELDDLPYLLVFRPAIIIVGTAITRASRPDEVAQRFWESIHYSPLLS</sequence>
<dbReference type="InterPro" id="IPR001754">
    <property type="entry name" value="OMPdeCOase_dom"/>
</dbReference>
<keyword evidence="1" id="KW-0456">Lyase</keyword>
<evidence type="ECO:0000256" key="2">
    <source>
        <dbReference type="ARBA" id="ARBA00023277"/>
    </source>
</evidence>
<dbReference type="InterPro" id="IPR041710">
    <property type="entry name" value="HPS/KGPDC"/>
</dbReference>
<dbReference type="Gene3D" id="3.20.20.70">
    <property type="entry name" value="Aldolase class I"/>
    <property type="match status" value="1"/>
</dbReference>
<dbReference type="EMBL" id="WJJP01000202">
    <property type="protein sequence ID" value="MBD3324213.1"/>
    <property type="molecule type" value="Genomic_DNA"/>
</dbReference>
<protein>
    <recommendedName>
        <fullName evidence="3">Orotidine 5'-phosphate decarboxylase domain-containing protein</fullName>
    </recommendedName>
</protein>
<dbReference type="GO" id="GO:0019854">
    <property type="term" value="P:L-ascorbic acid catabolic process"/>
    <property type="evidence" value="ECO:0007669"/>
    <property type="project" value="TreeGrafter"/>
</dbReference>
<organism evidence="4 5">
    <name type="scientific">candidate division KSB3 bacterium</name>
    <dbReference type="NCBI Taxonomy" id="2044937"/>
    <lineage>
        <taxon>Bacteria</taxon>
        <taxon>candidate division KSB3</taxon>
    </lineage>
</organism>
<feature type="domain" description="Orotidine 5'-phosphate decarboxylase" evidence="3">
    <location>
        <begin position="39"/>
        <end position="239"/>
    </location>
</feature>
<dbReference type="Proteomes" id="UP000649604">
    <property type="component" value="Unassembled WGS sequence"/>
</dbReference>
<dbReference type="SUPFAM" id="SSF51366">
    <property type="entry name" value="Ribulose-phoshate binding barrel"/>
    <property type="match status" value="1"/>
</dbReference>
<comment type="caution">
    <text evidence="4">The sequence shown here is derived from an EMBL/GenBank/DDBJ whole genome shotgun (WGS) entry which is preliminary data.</text>
</comment>
<dbReference type="SMART" id="SM00934">
    <property type="entry name" value="OMPdecase"/>
    <property type="match status" value="1"/>
</dbReference>
<reference evidence="4" key="1">
    <citation type="submission" date="2019-11" db="EMBL/GenBank/DDBJ databases">
        <title>Microbial mats filling the niche in hypersaline microbial mats.</title>
        <authorList>
            <person name="Wong H.L."/>
            <person name="Macleod F.I."/>
            <person name="White R.A. III"/>
            <person name="Burns B.P."/>
        </authorList>
    </citation>
    <scope>NUCLEOTIDE SEQUENCE</scope>
    <source>
        <strain evidence="4">Rbin_158</strain>
    </source>
</reference>
<dbReference type="GO" id="GO:0004590">
    <property type="term" value="F:orotidine-5'-phosphate decarboxylase activity"/>
    <property type="evidence" value="ECO:0007669"/>
    <property type="project" value="InterPro"/>
</dbReference>
<keyword evidence="2" id="KW-0119">Carbohydrate metabolism</keyword>
<dbReference type="InterPro" id="IPR013785">
    <property type="entry name" value="Aldolase_TIM"/>
</dbReference>
<dbReference type="GO" id="GO:0006207">
    <property type="term" value="P:'de novo' pyrimidine nucleobase biosynthetic process"/>
    <property type="evidence" value="ECO:0007669"/>
    <property type="project" value="InterPro"/>
</dbReference>
<evidence type="ECO:0000259" key="3">
    <source>
        <dbReference type="SMART" id="SM00934"/>
    </source>
</evidence>
<proteinExistence type="predicted"/>